<evidence type="ECO:0000313" key="2">
    <source>
        <dbReference type="EMBL" id="GKT43377.1"/>
    </source>
</evidence>
<gene>
    <name evidence="2" type="ORF">ColSpa_03558</name>
</gene>
<protein>
    <submittedName>
        <fullName evidence="2">Uncharacterized protein</fullName>
    </submittedName>
</protein>
<comment type="caution">
    <text evidence="2">The sequence shown here is derived from an EMBL/GenBank/DDBJ whole genome shotgun (WGS) entry which is preliminary data.</text>
</comment>
<sequence length="336" mass="39275">MNTQVPSSIAYTACRTAAMEGVSWTARVLSRAAAKLSHQHISNPTQDLTQTQDFEPIIEVKPIYQTQYITARDSRQKEVDYLGLDSWVLNNEICGFFDCGDEFFSEDEGNNDYGVDQIYYFNKHGIEELSQDEISEAGSDERLFLLDDEDELFPKIPSIILTTPDGEVVIGNAIPEGNKCHFTDEYYALQKQWLDTLENSLVPGKWRQLRDLNRPQGPKINYEEEEALRERHLRIQKKQKRRAEKAACMAHDERYHQRRQERDAAERAWQLQRMEVEDRRYQAQQSQTLEAAAAPGEWVEEMDRQQEEAEKRLQELRDELEERMERDFGVESESEL</sequence>
<feature type="compositionally biased region" description="Basic and acidic residues" evidence="1">
    <location>
        <begin position="301"/>
        <end position="311"/>
    </location>
</feature>
<reference evidence="2 3" key="1">
    <citation type="submission" date="2022-03" db="EMBL/GenBank/DDBJ databases">
        <title>Genome data of Colletotrichum spp.</title>
        <authorList>
            <person name="Utami Y.D."/>
            <person name="Hiruma K."/>
        </authorList>
    </citation>
    <scope>NUCLEOTIDE SEQUENCE [LARGE SCALE GENOMIC DNA]</scope>
    <source>
        <strain evidence="2 3">MAFF 239500</strain>
    </source>
</reference>
<organism evidence="2 3">
    <name type="scientific">Colletotrichum spaethianum</name>
    <dbReference type="NCBI Taxonomy" id="700344"/>
    <lineage>
        <taxon>Eukaryota</taxon>
        <taxon>Fungi</taxon>
        <taxon>Dikarya</taxon>
        <taxon>Ascomycota</taxon>
        <taxon>Pezizomycotina</taxon>
        <taxon>Sordariomycetes</taxon>
        <taxon>Hypocreomycetidae</taxon>
        <taxon>Glomerellales</taxon>
        <taxon>Glomerellaceae</taxon>
        <taxon>Colletotrichum</taxon>
        <taxon>Colletotrichum spaethianum species complex</taxon>
    </lineage>
</organism>
<proteinExistence type="predicted"/>
<keyword evidence="3" id="KW-1185">Reference proteome</keyword>
<evidence type="ECO:0000256" key="1">
    <source>
        <dbReference type="SAM" id="MobiDB-lite"/>
    </source>
</evidence>
<dbReference type="GeneID" id="73324360"/>
<dbReference type="Proteomes" id="UP001055115">
    <property type="component" value="Unassembled WGS sequence"/>
</dbReference>
<accession>A0AA37LFT3</accession>
<name>A0AA37LFT3_9PEZI</name>
<feature type="region of interest" description="Disordered" evidence="1">
    <location>
        <begin position="285"/>
        <end position="311"/>
    </location>
</feature>
<evidence type="ECO:0000313" key="3">
    <source>
        <dbReference type="Proteomes" id="UP001055115"/>
    </source>
</evidence>
<dbReference type="EMBL" id="BQXU01000007">
    <property type="protein sequence ID" value="GKT43377.1"/>
    <property type="molecule type" value="Genomic_DNA"/>
</dbReference>
<dbReference type="RefSeq" id="XP_049125727.1">
    <property type="nucleotide sequence ID" value="XM_049269770.1"/>
</dbReference>
<dbReference type="AlphaFoldDB" id="A0AA37LFT3"/>